<protein>
    <submittedName>
        <fullName evidence="2">Amine oxidase</fullName>
    </submittedName>
</protein>
<accession>Q2RYC7</accession>
<dbReference type="GO" id="GO:0016491">
    <property type="term" value="F:oxidoreductase activity"/>
    <property type="evidence" value="ECO:0007669"/>
    <property type="project" value="InterPro"/>
</dbReference>
<reference evidence="2 3" key="1">
    <citation type="journal article" date="2011" name="Stand. Genomic Sci.">
        <title>Complete genome sequence of Rhodospirillum rubrum type strain (S1).</title>
        <authorList>
            <person name="Munk A.C."/>
            <person name="Copeland A."/>
            <person name="Lucas S."/>
            <person name="Lapidus A."/>
            <person name="Del Rio T.G."/>
            <person name="Barry K."/>
            <person name="Detter J.C."/>
            <person name="Hammon N."/>
            <person name="Israni S."/>
            <person name="Pitluck S."/>
            <person name="Brettin T."/>
            <person name="Bruce D."/>
            <person name="Han C."/>
            <person name="Tapia R."/>
            <person name="Gilna P."/>
            <person name="Schmutz J."/>
            <person name="Larimer F."/>
            <person name="Land M."/>
            <person name="Kyrpides N.C."/>
            <person name="Mavromatis K."/>
            <person name="Richardson P."/>
            <person name="Rohde M."/>
            <person name="Goker M."/>
            <person name="Klenk H.P."/>
            <person name="Zhang Y."/>
            <person name="Roberts G.P."/>
            <person name="Reslewic S."/>
            <person name="Schwartz D.C."/>
        </authorList>
    </citation>
    <scope>NUCLEOTIDE SEQUENCE [LARGE SCALE GENOMIC DNA]</scope>
    <source>
        <strain evidence="3">ATCC 11170 / ATH 1.1.1 / DSM 467 / LMG 4362 / NCIMB 8255 / S1</strain>
    </source>
</reference>
<sequence>MPHPAPNAAAPRVHIIGAGMAGLACAVRLVSHGRAVSLHEAAGQAGGRCRSFVDASLDRLIDNGNHLLLSGNRAVNAFLATIGASDRLDGPERARFPFLDVETGERWCLTPSAGPVPWWLLRADRRIPGTRARDYLEGLKLARASDADRVADLLTPGTPLYRRFWAPLTVGVLNAAPEEAAAALLWPVIKETFGRGEAACRPRMARNGLSDSFVTPALAWLTARGAEIAFNHRLRAIEYGDGRPAALVFSEETPLRLGPADQVVLAVPPAVAAGLLPGLTVPEGSRCIVNAHFRLDHAPEGFADDFEGPLGVIGGTAEWLFVRGDVASVTVSAADALAALDPDEIAARIWRDVALALGLDAAARPPVRIIKEKRATFAQTPDQLCRRPPTRPPGYGLCLAGDWTHTGLPATIEGALRSGEAAADAALHWRFT</sequence>
<dbReference type="Proteomes" id="UP000001929">
    <property type="component" value="Chromosome"/>
</dbReference>
<dbReference type="RefSeq" id="WP_011387824.1">
    <property type="nucleotide sequence ID" value="NC_007643.1"/>
</dbReference>
<dbReference type="InterPro" id="IPR036188">
    <property type="entry name" value="FAD/NAD-bd_sf"/>
</dbReference>
<feature type="domain" description="Amine oxidase" evidence="1">
    <location>
        <begin position="20"/>
        <end position="426"/>
    </location>
</feature>
<evidence type="ECO:0000313" key="3">
    <source>
        <dbReference type="Proteomes" id="UP000001929"/>
    </source>
</evidence>
<dbReference type="KEGG" id="rru:Rru_A0063"/>
<dbReference type="eggNOG" id="COG1232">
    <property type="taxonomic scope" value="Bacteria"/>
</dbReference>
<gene>
    <name evidence="2" type="ordered locus">Rru_A0063</name>
</gene>
<keyword evidence="3" id="KW-1185">Reference proteome</keyword>
<dbReference type="InterPro" id="IPR050464">
    <property type="entry name" value="Zeta_carotene_desat/Oxidored"/>
</dbReference>
<dbReference type="STRING" id="269796.Rru_A0063"/>
<dbReference type="EMBL" id="CP000230">
    <property type="protein sequence ID" value="ABC20868.1"/>
    <property type="molecule type" value="Genomic_DNA"/>
</dbReference>
<dbReference type="EnsemblBacteria" id="ABC20868">
    <property type="protein sequence ID" value="ABC20868"/>
    <property type="gene ID" value="Rru_A0063"/>
</dbReference>
<evidence type="ECO:0000259" key="1">
    <source>
        <dbReference type="Pfam" id="PF01593"/>
    </source>
</evidence>
<dbReference type="Pfam" id="PF01593">
    <property type="entry name" value="Amino_oxidase"/>
    <property type="match status" value="1"/>
</dbReference>
<proteinExistence type="predicted"/>
<dbReference type="PANTHER" id="PTHR42923:SF47">
    <property type="entry name" value="BLR3003 PROTEIN"/>
    <property type="match status" value="1"/>
</dbReference>
<evidence type="ECO:0000313" key="2">
    <source>
        <dbReference type="EMBL" id="ABC20868.1"/>
    </source>
</evidence>
<dbReference type="PATRIC" id="fig|269796.9.peg.116"/>
<dbReference type="InterPro" id="IPR002937">
    <property type="entry name" value="Amino_oxidase"/>
</dbReference>
<dbReference type="Gene3D" id="1.10.3110.10">
    <property type="entry name" value="protoporphyrinogen ix oxidase, domain 3"/>
    <property type="match status" value="1"/>
</dbReference>
<dbReference type="InterPro" id="IPR017830">
    <property type="entry name" value="SQase_HpnE"/>
</dbReference>
<dbReference type="HOGENOM" id="CLU_022687_2_1_5"/>
<organism evidence="2 3">
    <name type="scientific">Rhodospirillum rubrum (strain ATCC 11170 / ATH 1.1.1 / DSM 467 / LMG 4362 / NCIMB 8255 / S1)</name>
    <dbReference type="NCBI Taxonomy" id="269796"/>
    <lineage>
        <taxon>Bacteria</taxon>
        <taxon>Pseudomonadati</taxon>
        <taxon>Pseudomonadota</taxon>
        <taxon>Alphaproteobacteria</taxon>
        <taxon>Rhodospirillales</taxon>
        <taxon>Rhodospirillaceae</taxon>
        <taxon>Rhodospirillum</taxon>
    </lineage>
</organism>
<dbReference type="AlphaFoldDB" id="Q2RYC7"/>
<dbReference type="PANTHER" id="PTHR42923">
    <property type="entry name" value="PROTOPORPHYRINOGEN OXIDASE"/>
    <property type="match status" value="1"/>
</dbReference>
<dbReference type="Gene3D" id="3.90.660.20">
    <property type="entry name" value="Protoporphyrinogen oxidase, mitochondrial, domain 2"/>
    <property type="match status" value="1"/>
</dbReference>
<dbReference type="NCBIfam" id="TIGR03467">
    <property type="entry name" value="HpnE"/>
    <property type="match status" value="1"/>
</dbReference>
<name>Q2RYC7_RHORT</name>
<dbReference type="SUPFAM" id="SSF51905">
    <property type="entry name" value="FAD/NAD(P)-binding domain"/>
    <property type="match status" value="1"/>
</dbReference>
<dbReference type="Gene3D" id="3.50.50.60">
    <property type="entry name" value="FAD/NAD(P)-binding domain"/>
    <property type="match status" value="1"/>
</dbReference>
<dbReference type="PhylomeDB" id="Q2RYC7"/>